<sequence length="550" mass="58757">MIRRLRTLAPCLGLIGLLLAGAPATGAPYKVLGWNDLGMHCMDSDYSVFSILPPFNNLHAQVVDAGRNKLVTSGVTVTFEATPDLNGSLNTHSSDKTNFWKYALPLYGADLPADMGLGGWRTASLTPQTMGYQSTSSMFEAVGIPITPWDDQKKKNSYPMVKVVARDASGQSLAEGHVVLPVSDEMTCIACHASGSQEAARPPVHGWVNDARGPEMDYRRNILALHDDQHLSASKYKKALKTAGYDKAGLLATADGGHPILCAACHSSNALPGTGQTGITPLTTAEHTLHAKVINPNTGLPLDSEKDRGACYMCHPGSETKCLRGVMGNATLPDGTAAIQCQSCHSTMSKVGSAKRTGWLQQPTCQACHHDGLRDLTAVNKKGQVKQPADTRFATNPNVPSAGFNLYRFSKGHGGLQCEACHGATHAEYTSSHDADNVQSIETQGHVGTIAECTSCHTNLATTATGGPHGLHTIGQAWVNKHGDYAEKNRQACAYCHGADFRGSPLAVTRAARDIRAEDKQVHYQVAQEVTCYDCHNGPGGELKRRTALR</sequence>
<name>A0ABU9BY20_9BURK</name>
<proteinExistence type="predicted"/>
<evidence type="ECO:0000313" key="3">
    <source>
        <dbReference type="EMBL" id="MEK8034004.1"/>
    </source>
</evidence>
<dbReference type="Gene3D" id="3.90.10.10">
    <property type="entry name" value="Cytochrome C3"/>
    <property type="match status" value="1"/>
</dbReference>
<comment type="caution">
    <text evidence="3">The sequence shown here is derived from an EMBL/GenBank/DDBJ whole genome shotgun (WGS) entry which is preliminary data.</text>
</comment>
<dbReference type="SUPFAM" id="SSF48695">
    <property type="entry name" value="Multiheme cytochromes"/>
    <property type="match status" value="1"/>
</dbReference>
<keyword evidence="1 2" id="KW-0732">Signal</keyword>
<organism evidence="3 4">
    <name type="scientific">Ideonella lacteola</name>
    <dbReference type="NCBI Taxonomy" id="2984193"/>
    <lineage>
        <taxon>Bacteria</taxon>
        <taxon>Pseudomonadati</taxon>
        <taxon>Pseudomonadota</taxon>
        <taxon>Betaproteobacteria</taxon>
        <taxon>Burkholderiales</taxon>
        <taxon>Sphaerotilaceae</taxon>
        <taxon>Ideonella</taxon>
    </lineage>
</organism>
<evidence type="ECO:0000256" key="2">
    <source>
        <dbReference type="SAM" id="SignalP"/>
    </source>
</evidence>
<dbReference type="PANTHER" id="PTHR35038">
    <property type="entry name" value="DISSIMILATORY SULFITE REDUCTASE SIRA"/>
    <property type="match status" value="1"/>
</dbReference>
<gene>
    <name evidence="3" type="ORF">AACH06_24535</name>
</gene>
<evidence type="ECO:0000313" key="4">
    <source>
        <dbReference type="Proteomes" id="UP001371218"/>
    </source>
</evidence>
<dbReference type="Proteomes" id="UP001371218">
    <property type="component" value="Unassembled WGS sequence"/>
</dbReference>
<dbReference type="RefSeq" id="WP_341428429.1">
    <property type="nucleotide sequence ID" value="NZ_JBBUTG010000024.1"/>
</dbReference>
<dbReference type="InterPro" id="IPR036280">
    <property type="entry name" value="Multihaem_cyt_sf"/>
</dbReference>
<protein>
    <recommendedName>
        <fullName evidence="5">Cytochrome C</fullName>
    </recommendedName>
</protein>
<keyword evidence="4" id="KW-1185">Reference proteome</keyword>
<dbReference type="InterPro" id="IPR051829">
    <property type="entry name" value="Multiheme_Cytochr_ET"/>
</dbReference>
<feature type="signal peptide" evidence="2">
    <location>
        <begin position="1"/>
        <end position="26"/>
    </location>
</feature>
<dbReference type="PANTHER" id="PTHR35038:SF6">
    <property type="entry name" value="SURFACE LOCALIZED DECAHEME CYTOCHROME C LIPOPROTEIN"/>
    <property type="match status" value="1"/>
</dbReference>
<accession>A0ABU9BY20</accession>
<feature type="chain" id="PRO_5045334126" description="Cytochrome C" evidence="2">
    <location>
        <begin position="27"/>
        <end position="550"/>
    </location>
</feature>
<dbReference type="EMBL" id="JBBUTG010000024">
    <property type="protein sequence ID" value="MEK8034004.1"/>
    <property type="molecule type" value="Genomic_DNA"/>
</dbReference>
<evidence type="ECO:0008006" key="5">
    <source>
        <dbReference type="Google" id="ProtNLM"/>
    </source>
</evidence>
<reference evidence="3 4" key="1">
    <citation type="submission" date="2024-04" db="EMBL/GenBank/DDBJ databases">
        <title>Novel species of the genus Ideonella isolated from streams.</title>
        <authorList>
            <person name="Lu H."/>
        </authorList>
    </citation>
    <scope>NUCLEOTIDE SEQUENCE [LARGE SCALE GENOMIC DNA]</scope>
    <source>
        <strain evidence="3 4">DXS29W</strain>
    </source>
</reference>
<evidence type="ECO:0000256" key="1">
    <source>
        <dbReference type="ARBA" id="ARBA00022729"/>
    </source>
</evidence>